<gene>
    <name evidence="3" type="ORF">J2W25_002002</name>
</gene>
<evidence type="ECO:0000256" key="1">
    <source>
        <dbReference type="ARBA" id="ARBA00009437"/>
    </source>
</evidence>
<dbReference type="InterPro" id="IPR005119">
    <property type="entry name" value="LysR_subst-bd"/>
</dbReference>
<dbReference type="InterPro" id="IPR058163">
    <property type="entry name" value="LysR-type_TF_proteobact-type"/>
</dbReference>
<dbReference type="GO" id="GO:0006351">
    <property type="term" value="P:DNA-templated transcription"/>
    <property type="evidence" value="ECO:0007669"/>
    <property type="project" value="TreeGrafter"/>
</dbReference>
<dbReference type="Gene3D" id="3.40.190.290">
    <property type="match status" value="1"/>
</dbReference>
<dbReference type="GO" id="GO:0003700">
    <property type="term" value="F:DNA-binding transcription factor activity"/>
    <property type="evidence" value="ECO:0007669"/>
    <property type="project" value="TreeGrafter"/>
</dbReference>
<dbReference type="Proteomes" id="UP001244295">
    <property type="component" value="Unassembled WGS sequence"/>
</dbReference>
<dbReference type="Pfam" id="PF03466">
    <property type="entry name" value="LysR_substrate"/>
    <property type="match status" value="1"/>
</dbReference>
<dbReference type="SUPFAM" id="SSF53850">
    <property type="entry name" value="Periplasmic binding protein-like II"/>
    <property type="match status" value="1"/>
</dbReference>
<dbReference type="GO" id="GO:0043565">
    <property type="term" value="F:sequence-specific DNA binding"/>
    <property type="evidence" value="ECO:0007669"/>
    <property type="project" value="TreeGrafter"/>
</dbReference>
<proteinExistence type="inferred from homology"/>
<evidence type="ECO:0000313" key="3">
    <source>
        <dbReference type="EMBL" id="MDP9922981.1"/>
    </source>
</evidence>
<reference evidence="3" key="1">
    <citation type="submission" date="2023-07" db="EMBL/GenBank/DDBJ databases">
        <title>Sorghum-associated microbial communities from plants grown in Nebraska, USA.</title>
        <authorList>
            <person name="Schachtman D."/>
        </authorList>
    </citation>
    <scope>NUCLEOTIDE SEQUENCE</scope>
    <source>
        <strain evidence="3">DS2795</strain>
    </source>
</reference>
<dbReference type="PANTHER" id="PTHR30537:SF5">
    <property type="entry name" value="HTH-TYPE TRANSCRIPTIONAL ACTIVATOR TTDR-RELATED"/>
    <property type="match status" value="1"/>
</dbReference>
<keyword evidence="3" id="KW-0238">DNA-binding</keyword>
<comment type="caution">
    <text evidence="3">The sequence shown here is derived from an EMBL/GenBank/DDBJ whole genome shotgun (WGS) entry which is preliminary data.</text>
</comment>
<dbReference type="EMBL" id="JAUSRR010000003">
    <property type="protein sequence ID" value="MDP9922981.1"/>
    <property type="molecule type" value="Genomic_DNA"/>
</dbReference>
<evidence type="ECO:0000313" key="4">
    <source>
        <dbReference type="Proteomes" id="UP001244295"/>
    </source>
</evidence>
<evidence type="ECO:0000259" key="2">
    <source>
        <dbReference type="Pfam" id="PF03466"/>
    </source>
</evidence>
<dbReference type="RefSeq" id="WP_307636530.1">
    <property type="nucleotide sequence ID" value="NZ_JAUSRR010000003.1"/>
</dbReference>
<protein>
    <submittedName>
        <fullName evidence="3">DNA-binding transcriptional LysR family regulator</fullName>
    </submittedName>
</protein>
<dbReference type="AlphaFoldDB" id="A0AAW8DUQ9"/>
<organism evidence="3 4">
    <name type="scientific">Variovorax boronicumulans</name>
    <dbReference type="NCBI Taxonomy" id="436515"/>
    <lineage>
        <taxon>Bacteria</taxon>
        <taxon>Pseudomonadati</taxon>
        <taxon>Pseudomonadota</taxon>
        <taxon>Betaproteobacteria</taxon>
        <taxon>Burkholderiales</taxon>
        <taxon>Comamonadaceae</taxon>
        <taxon>Variovorax</taxon>
    </lineage>
</organism>
<sequence>MPAPPCIGELEHARAPLFERQYDVVFSAIEHSFASSTVVTRRVCSLERGIFASPALMAEYPELSTPNDLHAFALLAGSEDAHGDFKGPGGGVEIEVRNPRMRSGNAGIRLEAVKAGLGVIRVTATFCEAALAQGKLVRLLPEWECTPLRIYALPPEPCLVPSKVRVILDELELQGRGGTRSSDSARNARCLSARNASEPQLDAHGALGRRLHP</sequence>
<accession>A0AAW8DUQ9</accession>
<feature type="domain" description="LysR substrate-binding" evidence="2">
    <location>
        <begin position="13"/>
        <end position="171"/>
    </location>
</feature>
<name>A0AAW8DUQ9_9BURK</name>
<comment type="similarity">
    <text evidence="1">Belongs to the LysR transcriptional regulatory family.</text>
</comment>
<dbReference type="PANTHER" id="PTHR30537">
    <property type="entry name" value="HTH-TYPE TRANSCRIPTIONAL REGULATOR"/>
    <property type="match status" value="1"/>
</dbReference>